<keyword evidence="5 6" id="KW-0143">Chaperone</keyword>
<dbReference type="Gene3D" id="6.20.220.10">
    <property type="entry name" value="ClpX chaperone, C4-type zinc finger domain"/>
    <property type="match status" value="1"/>
</dbReference>
<dbReference type="FunFam" id="1.10.8.60:FF:000002">
    <property type="entry name" value="ATP-dependent Clp protease ATP-binding subunit ClpX"/>
    <property type="match status" value="1"/>
</dbReference>
<dbReference type="GO" id="GO:0046983">
    <property type="term" value="F:protein dimerization activity"/>
    <property type="evidence" value="ECO:0007669"/>
    <property type="project" value="UniProtKB-UniRule"/>
</dbReference>
<dbReference type="InterPro" id="IPR019489">
    <property type="entry name" value="Clp_ATPase_C"/>
</dbReference>
<protein>
    <recommendedName>
        <fullName evidence="6">ATP-dependent Clp protease ATP-binding subunit ClpX</fullName>
    </recommendedName>
</protein>
<keyword evidence="4 6" id="KW-0067">ATP-binding</keyword>
<dbReference type="Proteomes" id="UP000000247">
    <property type="component" value="Chromosome"/>
</dbReference>
<feature type="binding site" evidence="6 7">
    <location>
        <position position="20"/>
    </location>
    <ligand>
        <name>Zn(2+)</name>
        <dbReference type="ChEBI" id="CHEBI:29105"/>
    </ligand>
</feature>
<dbReference type="InterPro" id="IPR046425">
    <property type="entry name" value="ClpX_bact"/>
</dbReference>
<evidence type="ECO:0000256" key="7">
    <source>
        <dbReference type="PROSITE-ProRule" id="PRU01250"/>
    </source>
</evidence>
<keyword evidence="3 6" id="KW-0862">Zinc</keyword>
<dbReference type="InterPro" id="IPR004487">
    <property type="entry name" value="Clp_protease_ATP-bd_su_ClpX"/>
</dbReference>
<dbReference type="Pfam" id="PF10431">
    <property type="entry name" value="ClpB_D2-small"/>
    <property type="match status" value="1"/>
</dbReference>
<dbReference type="Gene3D" id="1.10.8.60">
    <property type="match status" value="1"/>
</dbReference>
<accession>A5CXJ9</accession>
<gene>
    <name evidence="6 9" type="primary">clpX</name>
    <name evidence="9" type="ordered locus">COSY_0204</name>
</gene>
<dbReference type="EMBL" id="AP009247">
    <property type="protein sequence ID" value="BAF61334.1"/>
    <property type="molecule type" value="Genomic_DNA"/>
</dbReference>
<dbReference type="NCBIfam" id="NF003745">
    <property type="entry name" value="PRK05342.1"/>
    <property type="match status" value="1"/>
</dbReference>
<dbReference type="NCBIfam" id="TIGR00382">
    <property type="entry name" value="clpX"/>
    <property type="match status" value="1"/>
</dbReference>
<dbReference type="GO" id="GO:0008270">
    <property type="term" value="F:zinc ion binding"/>
    <property type="evidence" value="ECO:0007669"/>
    <property type="project" value="UniProtKB-UniRule"/>
</dbReference>
<evidence type="ECO:0000256" key="5">
    <source>
        <dbReference type="ARBA" id="ARBA00023186"/>
    </source>
</evidence>
<dbReference type="GO" id="GO:0016887">
    <property type="term" value="F:ATP hydrolysis activity"/>
    <property type="evidence" value="ECO:0007669"/>
    <property type="project" value="InterPro"/>
</dbReference>
<dbReference type="GO" id="GO:0051301">
    <property type="term" value="P:cell division"/>
    <property type="evidence" value="ECO:0007669"/>
    <property type="project" value="TreeGrafter"/>
</dbReference>
<keyword evidence="9" id="KW-0378">Hydrolase</keyword>
<evidence type="ECO:0000313" key="10">
    <source>
        <dbReference type="Proteomes" id="UP000000247"/>
    </source>
</evidence>
<feature type="binding site" evidence="6 7">
    <location>
        <position position="23"/>
    </location>
    <ligand>
        <name>Zn(2+)</name>
        <dbReference type="ChEBI" id="CHEBI:29105"/>
    </ligand>
</feature>
<dbReference type="GO" id="GO:0008233">
    <property type="term" value="F:peptidase activity"/>
    <property type="evidence" value="ECO:0007669"/>
    <property type="project" value="UniProtKB-KW"/>
</dbReference>
<evidence type="ECO:0000313" key="9">
    <source>
        <dbReference type="EMBL" id="BAF61334.1"/>
    </source>
</evidence>
<dbReference type="InterPro" id="IPR003959">
    <property type="entry name" value="ATPase_AAA_core"/>
</dbReference>
<evidence type="ECO:0000256" key="4">
    <source>
        <dbReference type="ARBA" id="ARBA00022840"/>
    </source>
</evidence>
<dbReference type="PANTHER" id="PTHR48102">
    <property type="entry name" value="ATP-DEPENDENT CLP PROTEASE ATP-BINDING SUBUNIT CLPX-LIKE, MITOCHONDRIAL-RELATED"/>
    <property type="match status" value="1"/>
</dbReference>
<sequence>MIKYWQSAKFMKDDNQELVCSFCGKIKSKVERLIAGPGVYICNECIRSCHDLIEKQALQEVIDEFKNWDYTPKQLTSFLNDYVIGQEHAKKVLSVAVYNHYKRLQNDHISNEVELDKSNILMIGPTGSGKTLLAQTLARILDIPFTVADATTLTEAGYVGDDVENVVKNLLSKCDFDPDRAQRGIIFIDEIDKISRRSDSPSITRDVSGEGVQQAMLKLIEGTIASVPPQGGRKHPNQETIDVDTSNILFICGGAFDGLDKIINRRVKKVTGIGFSVDVKDQNEEKALSDLFVLIQPEDLIKFGLIPELVGRLPVQTVLSELDEIALVKILIEPKNSVIKQFQEIFSMEGVKLIFKKPSLLAIAKLAIKRKTGARGLRSILEDLLLDTMFELPSLLDVTEVVIDKTVVEKKKKPLIVYQSQKRVNNSKKVG</sequence>
<dbReference type="Gene3D" id="3.40.50.300">
    <property type="entry name" value="P-loop containing nucleotide triphosphate hydrolases"/>
    <property type="match status" value="1"/>
</dbReference>
<dbReference type="SMART" id="SM00382">
    <property type="entry name" value="AAA"/>
    <property type="match status" value="1"/>
</dbReference>
<reference evidence="10" key="1">
    <citation type="journal article" date="2007" name="Curr. Biol.">
        <title>Reduced genome of the thioautotrophic intracellular symbiont in a deep-sea clam, Calyptogena okutanii.</title>
        <authorList>
            <person name="Kuwahara H."/>
            <person name="Yoshida T."/>
            <person name="Takaki Y."/>
            <person name="Shimamura S."/>
            <person name="Nishi S."/>
            <person name="Harada M."/>
            <person name="Matsuyama K."/>
            <person name="Takishita K."/>
            <person name="Kawato M."/>
            <person name="Uematsu K."/>
            <person name="Fujiwara Y."/>
            <person name="Sato T."/>
            <person name="Kato C."/>
            <person name="Kitagawa M."/>
            <person name="Kato I."/>
            <person name="Maruyama T."/>
        </authorList>
    </citation>
    <scope>NUCLEOTIDE SEQUENCE [LARGE SCALE GENOMIC DNA]</scope>
    <source>
        <strain evidence="10">HA</strain>
    </source>
</reference>
<dbReference type="GO" id="GO:0009376">
    <property type="term" value="C:HslUV protease complex"/>
    <property type="evidence" value="ECO:0007669"/>
    <property type="project" value="TreeGrafter"/>
</dbReference>
<dbReference type="Pfam" id="PF06689">
    <property type="entry name" value="zf-C4_ClpX"/>
    <property type="match status" value="1"/>
</dbReference>
<evidence type="ECO:0000256" key="2">
    <source>
        <dbReference type="ARBA" id="ARBA00022741"/>
    </source>
</evidence>
<comment type="similarity">
    <text evidence="6 7">Belongs to the ClpX chaperone family.</text>
</comment>
<evidence type="ECO:0000256" key="6">
    <source>
        <dbReference type="HAMAP-Rule" id="MF_00175"/>
    </source>
</evidence>
<organism evidence="9 10">
    <name type="scientific">Vesicomyosocius okutanii subsp. Calyptogena okutanii (strain HA)</name>
    <dbReference type="NCBI Taxonomy" id="412965"/>
    <lineage>
        <taxon>Bacteria</taxon>
        <taxon>Pseudomonadati</taxon>
        <taxon>Pseudomonadota</taxon>
        <taxon>Gammaproteobacteria</taxon>
        <taxon>Candidatus Pseudothioglobaceae</taxon>
        <taxon>Candidatus Vesicomyidisocius</taxon>
    </lineage>
</organism>
<dbReference type="InterPro" id="IPR027417">
    <property type="entry name" value="P-loop_NTPase"/>
</dbReference>
<dbReference type="FunFam" id="3.40.50.300:FF:000005">
    <property type="entry name" value="ATP-dependent Clp protease ATP-binding subunit ClpX"/>
    <property type="match status" value="1"/>
</dbReference>
<dbReference type="SMART" id="SM00994">
    <property type="entry name" value="zf-C4_ClpX"/>
    <property type="match status" value="1"/>
</dbReference>
<dbReference type="InterPro" id="IPR050052">
    <property type="entry name" value="ATP-dep_Clp_protease_ClpX"/>
</dbReference>
<keyword evidence="10" id="KW-1185">Reference proteome</keyword>
<proteinExistence type="inferred from homology"/>
<dbReference type="eggNOG" id="COG1219">
    <property type="taxonomic scope" value="Bacteria"/>
</dbReference>
<feature type="binding site" evidence="6">
    <location>
        <begin position="125"/>
        <end position="132"/>
    </location>
    <ligand>
        <name>ATP</name>
        <dbReference type="ChEBI" id="CHEBI:30616"/>
    </ligand>
</feature>
<dbReference type="InterPro" id="IPR010603">
    <property type="entry name" value="Znf_CppX_C4"/>
</dbReference>
<dbReference type="Pfam" id="PF07724">
    <property type="entry name" value="AAA_2"/>
    <property type="match status" value="1"/>
</dbReference>
<evidence type="ECO:0000259" key="8">
    <source>
        <dbReference type="PROSITE" id="PS51902"/>
    </source>
</evidence>
<dbReference type="CDD" id="cd19497">
    <property type="entry name" value="RecA-like_ClpX"/>
    <property type="match status" value="1"/>
</dbReference>
<evidence type="ECO:0000256" key="3">
    <source>
        <dbReference type="ARBA" id="ARBA00022833"/>
    </source>
</evidence>
<dbReference type="STRING" id="412965.COSY_0204"/>
<dbReference type="InterPro" id="IPR059188">
    <property type="entry name" value="Znf_CLPX-like"/>
</dbReference>
<dbReference type="GO" id="GO:0051082">
    <property type="term" value="F:unfolded protein binding"/>
    <property type="evidence" value="ECO:0007669"/>
    <property type="project" value="UniProtKB-UniRule"/>
</dbReference>
<feature type="binding site" evidence="6 7">
    <location>
        <position position="42"/>
    </location>
    <ligand>
        <name>Zn(2+)</name>
        <dbReference type="ChEBI" id="CHEBI:29105"/>
    </ligand>
</feature>
<dbReference type="InterPro" id="IPR038366">
    <property type="entry name" value="Znf_CppX_C4_sf"/>
</dbReference>
<dbReference type="HOGENOM" id="CLU_014218_8_2_6"/>
<dbReference type="AlphaFoldDB" id="A5CXJ9"/>
<dbReference type="PANTHER" id="PTHR48102:SF7">
    <property type="entry name" value="ATP-DEPENDENT CLP PROTEASE ATP-BINDING SUBUNIT CLPX-LIKE, MITOCHONDRIAL"/>
    <property type="match status" value="1"/>
</dbReference>
<comment type="function">
    <text evidence="6">ATP-dependent specificity component of the Clp protease. It directs the protease to specific substrates. Can perform chaperone functions in the absence of ClpP.</text>
</comment>
<dbReference type="GO" id="GO:0140662">
    <property type="term" value="F:ATP-dependent protein folding chaperone"/>
    <property type="evidence" value="ECO:0007669"/>
    <property type="project" value="InterPro"/>
</dbReference>
<dbReference type="InterPro" id="IPR003593">
    <property type="entry name" value="AAA+_ATPase"/>
</dbReference>
<dbReference type="GO" id="GO:0005524">
    <property type="term" value="F:ATP binding"/>
    <property type="evidence" value="ECO:0007669"/>
    <property type="project" value="UniProtKB-UniRule"/>
</dbReference>
<dbReference type="GO" id="GO:0051603">
    <property type="term" value="P:proteolysis involved in protein catabolic process"/>
    <property type="evidence" value="ECO:0007669"/>
    <property type="project" value="TreeGrafter"/>
</dbReference>
<dbReference type="HAMAP" id="MF_00175">
    <property type="entry name" value="ClpX"/>
    <property type="match status" value="1"/>
</dbReference>
<dbReference type="KEGG" id="vok:COSY_0204"/>
<keyword evidence="2 6" id="KW-0547">Nucleotide-binding</keyword>
<evidence type="ECO:0000256" key="1">
    <source>
        <dbReference type="ARBA" id="ARBA00022723"/>
    </source>
</evidence>
<keyword evidence="9" id="KW-0645">Protease</keyword>
<dbReference type="SUPFAM" id="SSF57716">
    <property type="entry name" value="Glucocorticoid receptor-like (DNA-binding domain)"/>
    <property type="match status" value="1"/>
</dbReference>
<dbReference type="SUPFAM" id="SSF52540">
    <property type="entry name" value="P-loop containing nucleoside triphosphate hydrolases"/>
    <property type="match status" value="1"/>
</dbReference>
<feature type="binding site" evidence="6 7">
    <location>
        <position position="45"/>
    </location>
    <ligand>
        <name>Zn(2+)</name>
        <dbReference type="ChEBI" id="CHEBI:29105"/>
    </ligand>
</feature>
<dbReference type="PROSITE" id="PS51902">
    <property type="entry name" value="CLPX_ZB"/>
    <property type="match status" value="1"/>
</dbReference>
<name>A5CXJ9_VESOH</name>
<dbReference type="SMART" id="SM01086">
    <property type="entry name" value="ClpB_D2-small"/>
    <property type="match status" value="1"/>
</dbReference>
<feature type="domain" description="ClpX-type ZB" evidence="8">
    <location>
        <begin position="7"/>
        <end position="61"/>
    </location>
</feature>
<keyword evidence="1 6" id="KW-0479">Metal-binding</keyword>
<comment type="subunit">
    <text evidence="6">Component of the ClpX-ClpP complex. Forms a hexameric ring that, in the presence of ATP, binds to fourteen ClpP subunits assembled into a disk-like structure with a central cavity, resembling the structure of eukaryotic proteasomes.</text>
</comment>